<comment type="caution">
    <text evidence="1">The sequence shown here is derived from an EMBL/GenBank/DDBJ whole genome shotgun (WGS) entry which is preliminary data.</text>
</comment>
<dbReference type="Gene3D" id="3.10.450.390">
    <property type="entry name" value="Protein of unknown function DUF3889"/>
    <property type="match status" value="1"/>
</dbReference>
<protein>
    <submittedName>
        <fullName evidence="1">DUF3889 domain-containing protein</fullName>
    </submittedName>
</protein>
<dbReference type="Pfam" id="PF13028">
    <property type="entry name" value="DUF3889"/>
    <property type="match status" value="1"/>
</dbReference>
<name>A0ABS2DF22_9BACI</name>
<evidence type="ECO:0000313" key="1">
    <source>
        <dbReference type="EMBL" id="MBM6617061.1"/>
    </source>
</evidence>
<gene>
    <name evidence="1" type="ORF">JR050_05165</name>
</gene>
<accession>A0ABS2DF22</accession>
<proteinExistence type="predicted"/>
<dbReference type="EMBL" id="JAFELM010000018">
    <property type="protein sequence ID" value="MBM6617061.1"/>
    <property type="molecule type" value="Genomic_DNA"/>
</dbReference>
<dbReference type="InterPro" id="IPR024987">
    <property type="entry name" value="DUF3889"/>
</dbReference>
<keyword evidence="2" id="KW-1185">Reference proteome</keyword>
<dbReference type="RefSeq" id="WP_204202440.1">
    <property type="nucleotide sequence ID" value="NZ_JAFELM010000018.1"/>
</dbReference>
<organism evidence="1 2">
    <name type="scientific">Bacillus suaedaesalsae</name>
    <dbReference type="NCBI Taxonomy" id="2810349"/>
    <lineage>
        <taxon>Bacteria</taxon>
        <taxon>Bacillati</taxon>
        <taxon>Bacillota</taxon>
        <taxon>Bacilli</taxon>
        <taxon>Bacillales</taxon>
        <taxon>Bacillaceae</taxon>
        <taxon>Bacillus</taxon>
    </lineage>
</organism>
<reference evidence="1 2" key="1">
    <citation type="submission" date="2021-02" db="EMBL/GenBank/DDBJ databases">
        <title>Bacillus sp. RD4P76, an endophyte from a halophyte.</title>
        <authorList>
            <person name="Sun J.-Q."/>
        </authorList>
    </citation>
    <scope>NUCLEOTIDE SEQUENCE [LARGE SCALE GENOMIC DNA]</scope>
    <source>
        <strain evidence="1 2">RD4P76</strain>
    </source>
</reference>
<dbReference type="Proteomes" id="UP001518925">
    <property type="component" value="Unassembled WGS sequence"/>
</dbReference>
<sequence length="113" mass="12844">MHKRIALPLISFAFIIGLMASYTLQDYIGIAQEPDYAKWGNMAITIVKENYPDAEVKEYKYEGRKAVNVEKAEDSFTFDVKKGTQPVKVKVVVTFNPKLNSLVTLSLEEIKQQ</sequence>
<evidence type="ECO:0000313" key="2">
    <source>
        <dbReference type="Proteomes" id="UP001518925"/>
    </source>
</evidence>